<keyword evidence="7" id="KW-0695">RNA-directed DNA polymerase</keyword>
<proteinExistence type="predicted"/>
<dbReference type="Gramene" id="Pp3c26_13990V3.1">
    <property type="protein sequence ID" value="PAC:32918482.CDS.1"/>
    <property type="gene ID" value="Pp3c26_13990"/>
</dbReference>
<dbReference type="GO" id="GO:0003887">
    <property type="term" value="F:DNA-directed DNA polymerase activity"/>
    <property type="evidence" value="ECO:0007669"/>
    <property type="project" value="UniProtKB-KW"/>
</dbReference>
<evidence type="ECO:0000256" key="5">
    <source>
        <dbReference type="ARBA" id="ARBA00022842"/>
    </source>
</evidence>
<reference evidence="12" key="3">
    <citation type="submission" date="2020-12" db="UniProtKB">
        <authorList>
            <consortium name="EnsemblPlants"/>
        </authorList>
    </citation>
    <scope>IDENTIFICATION</scope>
</reference>
<dbReference type="InParanoid" id="A0A2K1ICZ4"/>
<evidence type="ECO:0000256" key="10">
    <source>
        <dbReference type="SAM" id="MobiDB-lite"/>
    </source>
</evidence>
<dbReference type="GO" id="GO:0006310">
    <property type="term" value="P:DNA recombination"/>
    <property type="evidence" value="ECO:0007669"/>
    <property type="project" value="UniProtKB-KW"/>
</dbReference>
<evidence type="ECO:0000313" key="12">
    <source>
        <dbReference type="EnsemblPlants" id="PAC:32918482.CDS.1"/>
    </source>
</evidence>
<feature type="region of interest" description="Disordered" evidence="10">
    <location>
        <begin position="1"/>
        <end position="30"/>
    </location>
</feature>
<evidence type="ECO:0000256" key="3">
    <source>
        <dbReference type="ARBA" id="ARBA00022759"/>
    </source>
</evidence>
<evidence type="ECO:0000256" key="9">
    <source>
        <dbReference type="ARBA" id="ARBA00023172"/>
    </source>
</evidence>
<keyword evidence="2" id="KW-0479">Metal-binding</keyword>
<keyword evidence="1" id="KW-0540">Nuclease</keyword>
<evidence type="ECO:0000256" key="2">
    <source>
        <dbReference type="ARBA" id="ARBA00022723"/>
    </source>
</evidence>
<dbReference type="InterPro" id="IPR039537">
    <property type="entry name" value="Retrotran_Ty1/copia-like"/>
</dbReference>
<evidence type="ECO:0000256" key="8">
    <source>
        <dbReference type="ARBA" id="ARBA00022932"/>
    </source>
</evidence>
<evidence type="ECO:0000256" key="1">
    <source>
        <dbReference type="ARBA" id="ARBA00022722"/>
    </source>
</evidence>
<dbReference type="InterPro" id="IPR012337">
    <property type="entry name" value="RNaseH-like_sf"/>
</dbReference>
<organism evidence="11">
    <name type="scientific">Physcomitrium patens</name>
    <name type="common">Spreading-leaved earth moss</name>
    <name type="synonym">Physcomitrella patens</name>
    <dbReference type="NCBI Taxonomy" id="3218"/>
    <lineage>
        <taxon>Eukaryota</taxon>
        <taxon>Viridiplantae</taxon>
        <taxon>Streptophyta</taxon>
        <taxon>Embryophyta</taxon>
        <taxon>Bryophyta</taxon>
        <taxon>Bryophytina</taxon>
        <taxon>Bryopsida</taxon>
        <taxon>Funariidae</taxon>
        <taxon>Funariales</taxon>
        <taxon>Funariaceae</taxon>
        <taxon>Physcomitrium</taxon>
    </lineage>
</organism>
<evidence type="ECO:0000313" key="13">
    <source>
        <dbReference type="Proteomes" id="UP000006727"/>
    </source>
</evidence>
<dbReference type="AlphaFoldDB" id="A0A2K1ICZ4"/>
<accession>A0A2K1ICZ4</accession>
<keyword evidence="8" id="KW-0548">Nucleotidyltransferase</keyword>
<dbReference type="PANTHER" id="PTHR42648">
    <property type="entry name" value="TRANSPOSASE, PUTATIVE-RELATED"/>
    <property type="match status" value="1"/>
</dbReference>
<keyword evidence="3" id="KW-0255">Endonuclease</keyword>
<keyword evidence="8" id="KW-0808">Transferase</keyword>
<keyword evidence="6" id="KW-0229">DNA integration</keyword>
<dbReference type="STRING" id="3218.A0A2K1ICZ4"/>
<dbReference type="GO" id="GO:0003964">
    <property type="term" value="F:RNA-directed DNA polymerase activity"/>
    <property type="evidence" value="ECO:0007669"/>
    <property type="project" value="UniProtKB-KW"/>
</dbReference>
<keyword evidence="8" id="KW-0239">DNA-directed DNA polymerase</keyword>
<reference evidence="11 13" key="2">
    <citation type="journal article" date="2018" name="Plant J.">
        <title>The Physcomitrella patens chromosome-scale assembly reveals moss genome structure and evolution.</title>
        <authorList>
            <person name="Lang D."/>
            <person name="Ullrich K.K."/>
            <person name="Murat F."/>
            <person name="Fuchs J."/>
            <person name="Jenkins J."/>
            <person name="Haas F.B."/>
            <person name="Piednoel M."/>
            <person name="Gundlach H."/>
            <person name="Van Bel M."/>
            <person name="Meyberg R."/>
            <person name="Vives C."/>
            <person name="Morata J."/>
            <person name="Symeonidi A."/>
            <person name="Hiss M."/>
            <person name="Muchero W."/>
            <person name="Kamisugi Y."/>
            <person name="Saleh O."/>
            <person name="Blanc G."/>
            <person name="Decker E.L."/>
            <person name="van Gessel N."/>
            <person name="Grimwood J."/>
            <person name="Hayes R.D."/>
            <person name="Graham S.W."/>
            <person name="Gunter L.E."/>
            <person name="McDaniel S.F."/>
            <person name="Hoernstein S.N.W."/>
            <person name="Larsson A."/>
            <person name="Li F.W."/>
            <person name="Perroud P.F."/>
            <person name="Phillips J."/>
            <person name="Ranjan P."/>
            <person name="Rokshar D.S."/>
            <person name="Rothfels C.J."/>
            <person name="Schneider L."/>
            <person name="Shu S."/>
            <person name="Stevenson D.W."/>
            <person name="Thummler F."/>
            <person name="Tillich M."/>
            <person name="Villarreal Aguilar J.C."/>
            <person name="Widiez T."/>
            <person name="Wong G.K."/>
            <person name="Wymore A."/>
            <person name="Zhang Y."/>
            <person name="Zimmer A.D."/>
            <person name="Quatrano R.S."/>
            <person name="Mayer K.F.X."/>
            <person name="Goodstein D."/>
            <person name="Casacuberta J.M."/>
            <person name="Vandepoele K."/>
            <person name="Reski R."/>
            <person name="Cuming A.C."/>
            <person name="Tuskan G.A."/>
            <person name="Maumus F."/>
            <person name="Salse J."/>
            <person name="Schmutz J."/>
            <person name="Rensing S.A."/>
        </authorList>
    </citation>
    <scope>NUCLEOTIDE SEQUENCE [LARGE SCALE GENOMIC DNA]</scope>
    <source>
        <strain evidence="12 13">cv. Gransden 2004</strain>
    </source>
</reference>
<gene>
    <name evidence="11" type="ORF">PHYPA_030629</name>
</gene>
<evidence type="ECO:0000256" key="7">
    <source>
        <dbReference type="ARBA" id="ARBA00022918"/>
    </source>
</evidence>
<sequence length="143" mass="16210">MIKNATNDRTKIIRTDRGGSSHRGSSKHTAPVTALFTKKLKLTHRTKKVLGSVRTELLERARSMAFASKAPAYLWLEAINAAKYLINRCPSGSYSDITPEEKYTGIRPSVNHLKTFGSLEYVHIPQQQRNKMQPKSNRCFFLC</sequence>
<dbReference type="EMBL" id="ABEU02000026">
    <property type="protein sequence ID" value="PNR27148.1"/>
    <property type="molecule type" value="Genomic_DNA"/>
</dbReference>
<dbReference type="GO" id="GO:0004519">
    <property type="term" value="F:endonuclease activity"/>
    <property type="evidence" value="ECO:0007669"/>
    <property type="project" value="UniProtKB-KW"/>
</dbReference>
<evidence type="ECO:0000256" key="4">
    <source>
        <dbReference type="ARBA" id="ARBA00022801"/>
    </source>
</evidence>
<evidence type="ECO:0000313" key="11">
    <source>
        <dbReference type="EMBL" id="PNR27148.1"/>
    </source>
</evidence>
<dbReference type="GO" id="GO:0046872">
    <property type="term" value="F:metal ion binding"/>
    <property type="evidence" value="ECO:0007669"/>
    <property type="project" value="UniProtKB-KW"/>
</dbReference>
<evidence type="ECO:0008006" key="14">
    <source>
        <dbReference type="Google" id="ProtNLM"/>
    </source>
</evidence>
<dbReference type="PANTHER" id="PTHR42648:SF11">
    <property type="entry name" value="TRANSPOSON TY4-P GAG-POL POLYPROTEIN"/>
    <property type="match status" value="1"/>
</dbReference>
<keyword evidence="4" id="KW-0378">Hydrolase</keyword>
<dbReference type="SUPFAM" id="SSF53098">
    <property type="entry name" value="Ribonuclease H-like"/>
    <property type="match status" value="1"/>
</dbReference>
<dbReference type="Proteomes" id="UP000006727">
    <property type="component" value="Chromosome 26"/>
</dbReference>
<evidence type="ECO:0000256" key="6">
    <source>
        <dbReference type="ARBA" id="ARBA00022908"/>
    </source>
</evidence>
<keyword evidence="9" id="KW-0233">DNA recombination</keyword>
<dbReference type="GO" id="GO:0015074">
    <property type="term" value="P:DNA integration"/>
    <property type="evidence" value="ECO:0007669"/>
    <property type="project" value="UniProtKB-KW"/>
</dbReference>
<keyword evidence="13" id="KW-1185">Reference proteome</keyword>
<dbReference type="GO" id="GO:0016787">
    <property type="term" value="F:hydrolase activity"/>
    <property type="evidence" value="ECO:0007669"/>
    <property type="project" value="UniProtKB-KW"/>
</dbReference>
<keyword evidence="5" id="KW-0460">Magnesium</keyword>
<name>A0A2K1ICZ4_PHYPA</name>
<protein>
    <recommendedName>
        <fullName evidence="14">Integrase catalytic domain-containing protein</fullName>
    </recommendedName>
</protein>
<reference evidence="11 13" key="1">
    <citation type="journal article" date="2008" name="Science">
        <title>The Physcomitrella genome reveals evolutionary insights into the conquest of land by plants.</title>
        <authorList>
            <person name="Rensing S."/>
            <person name="Lang D."/>
            <person name="Zimmer A."/>
            <person name="Terry A."/>
            <person name="Salamov A."/>
            <person name="Shapiro H."/>
            <person name="Nishiyama T."/>
            <person name="Perroud P.-F."/>
            <person name="Lindquist E."/>
            <person name="Kamisugi Y."/>
            <person name="Tanahashi T."/>
            <person name="Sakakibara K."/>
            <person name="Fujita T."/>
            <person name="Oishi K."/>
            <person name="Shin-I T."/>
            <person name="Kuroki Y."/>
            <person name="Toyoda A."/>
            <person name="Suzuki Y."/>
            <person name="Hashimoto A."/>
            <person name="Yamaguchi K."/>
            <person name="Sugano A."/>
            <person name="Kohara Y."/>
            <person name="Fujiyama A."/>
            <person name="Anterola A."/>
            <person name="Aoki S."/>
            <person name="Ashton N."/>
            <person name="Barbazuk W.B."/>
            <person name="Barker E."/>
            <person name="Bennetzen J."/>
            <person name="Bezanilla M."/>
            <person name="Blankenship R."/>
            <person name="Cho S.H."/>
            <person name="Dutcher S."/>
            <person name="Estelle M."/>
            <person name="Fawcett J.A."/>
            <person name="Gundlach H."/>
            <person name="Hanada K."/>
            <person name="Heyl A."/>
            <person name="Hicks K.A."/>
            <person name="Hugh J."/>
            <person name="Lohr M."/>
            <person name="Mayer K."/>
            <person name="Melkozernov A."/>
            <person name="Murata T."/>
            <person name="Nelson D."/>
            <person name="Pils B."/>
            <person name="Prigge M."/>
            <person name="Reiss B."/>
            <person name="Renner T."/>
            <person name="Rombauts S."/>
            <person name="Rushton P."/>
            <person name="Sanderfoot A."/>
            <person name="Schween G."/>
            <person name="Shiu S.-H."/>
            <person name="Stueber K."/>
            <person name="Theodoulou F.L."/>
            <person name="Tu H."/>
            <person name="Van de Peer Y."/>
            <person name="Verrier P.J."/>
            <person name="Waters E."/>
            <person name="Wood A."/>
            <person name="Yang L."/>
            <person name="Cove D."/>
            <person name="Cuming A."/>
            <person name="Hasebe M."/>
            <person name="Lucas S."/>
            <person name="Mishler D.B."/>
            <person name="Reski R."/>
            <person name="Grigoriev I."/>
            <person name="Quatrano R.S."/>
            <person name="Boore J.L."/>
        </authorList>
    </citation>
    <scope>NUCLEOTIDE SEQUENCE [LARGE SCALE GENOMIC DNA]</scope>
    <source>
        <strain evidence="12 13">cv. Gransden 2004</strain>
    </source>
</reference>
<dbReference type="EnsemblPlants" id="Pp3c26_13990V3.1">
    <property type="protein sequence ID" value="PAC:32918482.CDS.1"/>
    <property type="gene ID" value="Pp3c26_13990"/>
</dbReference>
<feature type="compositionally biased region" description="Basic and acidic residues" evidence="10">
    <location>
        <begin position="1"/>
        <end position="19"/>
    </location>
</feature>